<reference evidence="5 6" key="1">
    <citation type="submission" date="2016-11" db="EMBL/GenBank/DDBJ databases">
        <authorList>
            <person name="Jaros S."/>
            <person name="Januszkiewicz K."/>
            <person name="Wedrychowicz H."/>
        </authorList>
    </citation>
    <scope>NUCLEOTIDE SEQUENCE [LARGE SCALE GENOMIC DNA]</scope>
    <source>
        <strain evidence="5 6">DSM 15970</strain>
    </source>
</reference>
<proteinExistence type="predicted"/>
<dbReference type="InterPro" id="IPR036390">
    <property type="entry name" value="WH_DNA-bd_sf"/>
</dbReference>
<protein>
    <submittedName>
        <fullName evidence="5">DNA-binding transcriptional regulator, MarR family</fullName>
    </submittedName>
</protein>
<dbReference type="AlphaFoldDB" id="A0A1M6D034"/>
<dbReference type="SMART" id="SM00347">
    <property type="entry name" value="HTH_MARR"/>
    <property type="match status" value="1"/>
</dbReference>
<dbReference type="SUPFAM" id="SSF46785">
    <property type="entry name" value="Winged helix' DNA-binding domain"/>
    <property type="match status" value="1"/>
</dbReference>
<dbReference type="STRING" id="1122934.SAMN02745691_00635"/>
<dbReference type="GO" id="GO:0003677">
    <property type="term" value="F:DNA binding"/>
    <property type="evidence" value="ECO:0007669"/>
    <property type="project" value="UniProtKB-KW"/>
</dbReference>
<dbReference type="OrthoDB" id="9799747at2"/>
<evidence type="ECO:0000256" key="3">
    <source>
        <dbReference type="ARBA" id="ARBA00023163"/>
    </source>
</evidence>
<gene>
    <name evidence="5" type="ORF">SAMN02745691_00635</name>
</gene>
<dbReference type="GO" id="GO:0003700">
    <property type="term" value="F:DNA-binding transcription factor activity"/>
    <property type="evidence" value="ECO:0007669"/>
    <property type="project" value="InterPro"/>
</dbReference>
<keyword evidence="2 5" id="KW-0238">DNA-binding</keyword>
<dbReference type="Gene3D" id="1.10.10.10">
    <property type="entry name" value="Winged helix-like DNA-binding domain superfamily/Winged helix DNA-binding domain"/>
    <property type="match status" value="1"/>
</dbReference>
<accession>A0A1M6D034</accession>
<dbReference type="Pfam" id="PF01047">
    <property type="entry name" value="MarR"/>
    <property type="match status" value="1"/>
</dbReference>
<evidence type="ECO:0000313" key="5">
    <source>
        <dbReference type="EMBL" id="SHI66606.1"/>
    </source>
</evidence>
<dbReference type="PANTHER" id="PTHR42756">
    <property type="entry name" value="TRANSCRIPTIONAL REGULATOR, MARR"/>
    <property type="match status" value="1"/>
</dbReference>
<evidence type="ECO:0000256" key="2">
    <source>
        <dbReference type="ARBA" id="ARBA00023125"/>
    </source>
</evidence>
<evidence type="ECO:0000313" key="6">
    <source>
        <dbReference type="Proteomes" id="UP000184342"/>
    </source>
</evidence>
<organism evidence="5 6">
    <name type="scientific">Parasporobacterium paucivorans DSM 15970</name>
    <dbReference type="NCBI Taxonomy" id="1122934"/>
    <lineage>
        <taxon>Bacteria</taxon>
        <taxon>Bacillati</taxon>
        <taxon>Bacillota</taxon>
        <taxon>Clostridia</taxon>
        <taxon>Lachnospirales</taxon>
        <taxon>Lachnospiraceae</taxon>
        <taxon>Parasporobacterium</taxon>
    </lineage>
</organism>
<dbReference type="InterPro" id="IPR036388">
    <property type="entry name" value="WH-like_DNA-bd_sf"/>
</dbReference>
<evidence type="ECO:0000259" key="4">
    <source>
        <dbReference type="PROSITE" id="PS50995"/>
    </source>
</evidence>
<keyword evidence="6" id="KW-1185">Reference proteome</keyword>
<dbReference type="PRINTS" id="PR00598">
    <property type="entry name" value="HTHMARR"/>
</dbReference>
<dbReference type="PANTHER" id="PTHR42756:SF1">
    <property type="entry name" value="TRANSCRIPTIONAL REPRESSOR OF EMRAB OPERON"/>
    <property type="match status" value="1"/>
</dbReference>
<name>A0A1M6D034_9FIRM</name>
<sequence length="147" mass="16481">MKKNEISYGALNDSNLKVFICLSRATQALHKRAGKIFGEGGLTTSQFAVLEVLYHKGELTINEIIEKILSSSGNVTVVINNLEKDALIVRRINPADKRSWMISITEKGKQQIEEIFPSHLKDLGISFQNLTEEEKLTLISIARKIEV</sequence>
<dbReference type="PROSITE" id="PS50995">
    <property type="entry name" value="HTH_MARR_2"/>
    <property type="match status" value="1"/>
</dbReference>
<dbReference type="InterPro" id="IPR000835">
    <property type="entry name" value="HTH_MarR-typ"/>
</dbReference>
<dbReference type="Proteomes" id="UP000184342">
    <property type="component" value="Unassembled WGS sequence"/>
</dbReference>
<evidence type="ECO:0000256" key="1">
    <source>
        <dbReference type="ARBA" id="ARBA00023015"/>
    </source>
</evidence>
<keyword evidence="3" id="KW-0804">Transcription</keyword>
<dbReference type="RefSeq" id="WP_073992906.1">
    <property type="nucleotide sequence ID" value="NZ_FQYT01000005.1"/>
</dbReference>
<dbReference type="EMBL" id="FQYT01000005">
    <property type="protein sequence ID" value="SHI66606.1"/>
    <property type="molecule type" value="Genomic_DNA"/>
</dbReference>
<feature type="domain" description="HTH marR-type" evidence="4">
    <location>
        <begin position="15"/>
        <end position="147"/>
    </location>
</feature>
<keyword evidence="1" id="KW-0805">Transcription regulation</keyword>